<dbReference type="NCBIfam" id="TIGR04183">
    <property type="entry name" value="Por_Secre_tail"/>
    <property type="match status" value="1"/>
</dbReference>
<protein>
    <submittedName>
        <fullName evidence="4">T9SS type A sorting domain-containing protein</fullName>
    </submittedName>
</protein>
<keyword evidence="1 2" id="KW-0732">Signal</keyword>
<accession>A0A8J7KIA0</accession>
<dbReference type="Proteomes" id="UP000608754">
    <property type="component" value="Unassembled WGS sequence"/>
</dbReference>
<feature type="domain" description="Secretion system C-terminal sorting" evidence="3">
    <location>
        <begin position="207"/>
        <end position="273"/>
    </location>
</feature>
<dbReference type="InterPro" id="IPR026444">
    <property type="entry name" value="Secre_tail"/>
</dbReference>
<evidence type="ECO:0000313" key="5">
    <source>
        <dbReference type="Proteomes" id="UP000608754"/>
    </source>
</evidence>
<dbReference type="Gene3D" id="2.60.120.260">
    <property type="entry name" value="Galactose-binding domain-like"/>
    <property type="match status" value="1"/>
</dbReference>
<organism evidence="4 5">
    <name type="scientific">Faecalibacter rhinopitheci</name>
    <dbReference type="NCBI Taxonomy" id="2779678"/>
    <lineage>
        <taxon>Bacteria</taxon>
        <taxon>Pseudomonadati</taxon>
        <taxon>Bacteroidota</taxon>
        <taxon>Flavobacteriia</taxon>
        <taxon>Flavobacteriales</taxon>
        <taxon>Weeksellaceae</taxon>
        <taxon>Faecalibacter</taxon>
    </lineage>
</organism>
<evidence type="ECO:0000256" key="1">
    <source>
        <dbReference type="ARBA" id="ARBA00022729"/>
    </source>
</evidence>
<reference evidence="4" key="1">
    <citation type="submission" date="2020-10" db="EMBL/GenBank/DDBJ databases">
        <authorList>
            <person name="Lu T."/>
            <person name="Wang Q."/>
            <person name="Han X."/>
        </authorList>
    </citation>
    <scope>NUCLEOTIDE SEQUENCE</scope>
    <source>
        <strain evidence="4">WQ 117</strain>
    </source>
</reference>
<dbReference type="Pfam" id="PF18962">
    <property type="entry name" value="Por_Secre_tail"/>
    <property type="match status" value="1"/>
</dbReference>
<evidence type="ECO:0000256" key="2">
    <source>
        <dbReference type="SAM" id="SignalP"/>
    </source>
</evidence>
<proteinExistence type="predicted"/>
<comment type="caution">
    <text evidence="4">The sequence shown here is derived from an EMBL/GenBank/DDBJ whole genome shotgun (WGS) entry which is preliminary data.</text>
</comment>
<dbReference type="EMBL" id="JADGIK010000005">
    <property type="protein sequence ID" value="MBF0597396.1"/>
    <property type="molecule type" value="Genomic_DNA"/>
</dbReference>
<gene>
    <name evidence="4" type="ORF">IM532_08035</name>
</gene>
<name>A0A8J7KIA0_9FLAO</name>
<sequence length="274" mass="30609">MRKFTFLVGLLCSLCANAQINVFEDFDFEYNAWANPESGIDRFVISTQYFCGGTSAAGALLGTMLGQYGVGPKYMYSPIIYGNNGQDIHINYSVIIGKANATLTALEPVPEDTDWGYFTLSYSLDQGTTWREIQHLNSDNFISTTDCTTYDLVIPSSEIESDTSFMLKYEVNRNASYNEVLISVIDNVSIQQQTLSINDVSKKQVSVYPNPATSVLNISSSEIVKKVEIFNQTGEVVKKINHYNNIKTVEVQDLPKGVYILKINDGDTQKFIKK</sequence>
<dbReference type="AlphaFoldDB" id="A0A8J7KIA0"/>
<evidence type="ECO:0000313" key="4">
    <source>
        <dbReference type="EMBL" id="MBF0597396.1"/>
    </source>
</evidence>
<feature type="chain" id="PRO_5035176017" evidence="2">
    <location>
        <begin position="19"/>
        <end position="274"/>
    </location>
</feature>
<dbReference type="RefSeq" id="WP_194182952.1">
    <property type="nucleotide sequence ID" value="NZ_JADGIK010000005.1"/>
</dbReference>
<evidence type="ECO:0000259" key="3">
    <source>
        <dbReference type="Pfam" id="PF18962"/>
    </source>
</evidence>
<feature type="signal peptide" evidence="2">
    <location>
        <begin position="1"/>
        <end position="18"/>
    </location>
</feature>
<keyword evidence="5" id="KW-1185">Reference proteome</keyword>